<dbReference type="Pfam" id="PF12710">
    <property type="entry name" value="HAD"/>
    <property type="match status" value="1"/>
</dbReference>
<comment type="caution">
    <text evidence="1">The sequence shown here is derived from an EMBL/GenBank/DDBJ whole genome shotgun (WGS) entry which is preliminary data.</text>
</comment>
<dbReference type="AlphaFoldDB" id="A0A2G9Z066"/>
<evidence type="ECO:0000313" key="1">
    <source>
        <dbReference type="EMBL" id="PIP24878.1"/>
    </source>
</evidence>
<dbReference type="EMBL" id="PCRS01000031">
    <property type="protein sequence ID" value="PIP24878.1"/>
    <property type="molecule type" value="Genomic_DNA"/>
</dbReference>
<sequence length="219" mass="25779">MEKKLIIFGEENILSDEEMEWLKDILVILGKERSVKEIDREYQKIKKIRSWPQGVKMLAELYRGYSKKFLEKIAFKYHKETFRSEAREVLIELKKRGHLLGIFTVNPQFITNPLLKIFPLDFAEGSWFEFKKGKSTGDVKKMVDRYAKVNLLRKKIKTLGLRKDQVVVIGDLVSPIDFPMVKEAGFFFGFDSKKESLKEVVEAILKQRNLREILNYKNL</sequence>
<organism evidence="1 2">
    <name type="scientific">Candidatus Nealsonbacteria bacterium CG23_combo_of_CG06-09_8_20_14_all_36_12</name>
    <dbReference type="NCBI Taxonomy" id="1974718"/>
    <lineage>
        <taxon>Bacteria</taxon>
        <taxon>Candidatus Nealsoniibacteriota</taxon>
    </lineage>
</organism>
<evidence type="ECO:0008006" key="3">
    <source>
        <dbReference type="Google" id="ProtNLM"/>
    </source>
</evidence>
<accession>A0A2G9Z066</accession>
<protein>
    <recommendedName>
        <fullName evidence="3">HAD family hydrolase</fullName>
    </recommendedName>
</protein>
<evidence type="ECO:0000313" key="2">
    <source>
        <dbReference type="Proteomes" id="UP000228681"/>
    </source>
</evidence>
<dbReference type="SUPFAM" id="SSF56784">
    <property type="entry name" value="HAD-like"/>
    <property type="match status" value="1"/>
</dbReference>
<dbReference type="InterPro" id="IPR036412">
    <property type="entry name" value="HAD-like_sf"/>
</dbReference>
<reference evidence="1 2" key="1">
    <citation type="submission" date="2017-09" db="EMBL/GenBank/DDBJ databases">
        <title>Depth-based differentiation of microbial function through sediment-hosted aquifers and enrichment of novel symbionts in the deep terrestrial subsurface.</title>
        <authorList>
            <person name="Probst A.J."/>
            <person name="Ladd B."/>
            <person name="Jarett J.K."/>
            <person name="Geller-Mcgrath D.E."/>
            <person name="Sieber C.M."/>
            <person name="Emerson J.B."/>
            <person name="Anantharaman K."/>
            <person name="Thomas B.C."/>
            <person name="Malmstrom R."/>
            <person name="Stieglmeier M."/>
            <person name="Klingl A."/>
            <person name="Woyke T."/>
            <person name="Ryan C.M."/>
            <person name="Banfield J.F."/>
        </authorList>
    </citation>
    <scope>NUCLEOTIDE SEQUENCE [LARGE SCALE GENOMIC DNA]</scope>
    <source>
        <strain evidence="1">CG23_combo_of_CG06-09_8_20_14_all_36_12</strain>
    </source>
</reference>
<proteinExistence type="predicted"/>
<dbReference type="InterPro" id="IPR023214">
    <property type="entry name" value="HAD_sf"/>
</dbReference>
<dbReference type="Gene3D" id="3.40.50.1000">
    <property type="entry name" value="HAD superfamily/HAD-like"/>
    <property type="match status" value="1"/>
</dbReference>
<dbReference type="Proteomes" id="UP000228681">
    <property type="component" value="Unassembled WGS sequence"/>
</dbReference>
<name>A0A2G9Z066_9BACT</name>
<gene>
    <name evidence="1" type="ORF">COX34_01795</name>
</gene>